<comment type="caution">
    <text evidence="2">The sequence shown here is derived from an EMBL/GenBank/DDBJ whole genome shotgun (WGS) entry which is preliminary data.</text>
</comment>
<keyword evidence="3" id="KW-1185">Reference proteome</keyword>
<dbReference type="Pfam" id="PF12867">
    <property type="entry name" value="DinB_2"/>
    <property type="match status" value="1"/>
</dbReference>
<dbReference type="NCBIfam" id="NF009807">
    <property type="entry name" value="PRK13291.1"/>
    <property type="match status" value="1"/>
</dbReference>
<dbReference type="RefSeq" id="WP_129209850.1">
    <property type="nucleotide sequence ID" value="NZ_BMGU01000002.1"/>
</dbReference>
<dbReference type="GO" id="GO:0016787">
    <property type="term" value="F:hydrolase activity"/>
    <property type="evidence" value="ECO:0007669"/>
    <property type="project" value="UniProtKB-KW"/>
</dbReference>
<dbReference type="InterPro" id="IPR034660">
    <property type="entry name" value="DinB/YfiT-like"/>
</dbReference>
<sequence>MASPATTDPRYPIGRFTPPAVYTPEILEASIVALAALPENLRAAVDGFSREQIDTPYREGGWTVRQLVHHVADSHMNAYCRVKQALTEDWPPVAAYDENRWAQLADARTPVQISLDLLESLHRRWVAVFSSLQPEDWESRGYMHSVGGRSTLAWVVACYAWHSDHHVAHVTALRKNRGW</sequence>
<dbReference type="OrthoDB" id="9796039at2"/>
<feature type="domain" description="DinB-like" evidence="1">
    <location>
        <begin position="34"/>
        <end position="169"/>
    </location>
</feature>
<name>A0A4V1NUT0_9BACT</name>
<evidence type="ECO:0000259" key="1">
    <source>
        <dbReference type="Pfam" id="PF12867"/>
    </source>
</evidence>
<dbReference type="AlphaFoldDB" id="A0A4V1NUT0"/>
<accession>A0A4V1NUT0</accession>
<organism evidence="2 3">
    <name type="scientific">Silvibacterium dinghuense</name>
    <dbReference type="NCBI Taxonomy" id="1560006"/>
    <lineage>
        <taxon>Bacteria</taxon>
        <taxon>Pseudomonadati</taxon>
        <taxon>Acidobacteriota</taxon>
        <taxon>Terriglobia</taxon>
        <taxon>Terriglobales</taxon>
        <taxon>Acidobacteriaceae</taxon>
        <taxon>Silvibacterium</taxon>
    </lineage>
</organism>
<dbReference type="EMBL" id="SDMK01000005">
    <property type="protein sequence ID" value="RXS93308.1"/>
    <property type="molecule type" value="Genomic_DNA"/>
</dbReference>
<evidence type="ECO:0000313" key="3">
    <source>
        <dbReference type="Proteomes" id="UP000290253"/>
    </source>
</evidence>
<dbReference type="InterPro" id="IPR024775">
    <property type="entry name" value="DinB-like"/>
</dbReference>
<gene>
    <name evidence="2" type="ORF">ESZ00_18305</name>
</gene>
<keyword evidence="2" id="KW-0378">Hydrolase</keyword>
<reference evidence="2 3" key="1">
    <citation type="journal article" date="2016" name="Int. J. Syst. Evol. Microbiol.">
        <title>Acidipila dinghuensis sp. nov., an acidobacterium isolated from forest soil.</title>
        <authorList>
            <person name="Jiang Y.W."/>
            <person name="Wang J."/>
            <person name="Chen M.H."/>
            <person name="Lv Y.Y."/>
            <person name="Qiu L.H."/>
        </authorList>
    </citation>
    <scope>NUCLEOTIDE SEQUENCE [LARGE SCALE GENOMIC DNA]</scope>
    <source>
        <strain evidence="2 3">DHOF10</strain>
    </source>
</reference>
<evidence type="ECO:0000313" key="2">
    <source>
        <dbReference type="EMBL" id="RXS93308.1"/>
    </source>
</evidence>
<protein>
    <submittedName>
        <fullName evidence="2">Putative metal-dependent hydrolase</fullName>
    </submittedName>
</protein>
<proteinExistence type="predicted"/>
<dbReference type="Gene3D" id="1.20.120.450">
    <property type="entry name" value="dinb family like domain"/>
    <property type="match status" value="1"/>
</dbReference>
<dbReference type="SUPFAM" id="SSF109854">
    <property type="entry name" value="DinB/YfiT-like putative metalloenzymes"/>
    <property type="match status" value="1"/>
</dbReference>
<dbReference type="Proteomes" id="UP000290253">
    <property type="component" value="Unassembled WGS sequence"/>
</dbReference>